<keyword evidence="7" id="KW-0813">Transport</keyword>
<reference evidence="9 10" key="1">
    <citation type="submission" date="2009-10" db="EMBL/GenBank/DDBJ databases">
        <title>Complete sequence of Halothiobacillus neapolitanus c2.</title>
        <authorList>
            <consortium name="US DOE Joint Genome Institute"/>
            <person name="Lucas S."/>
            <person name="Copeland A."/>
            <person name="Lapidus A."/>
            <person name="Glavina del Rio T."/>
            <person name="Tice H."/>
            <person name="Bruce D."/>
            <person name="Goodwin L."/>
            <person name="Pitluck S."/>
            <person name="Davenport K."/>
            <person name="Brettin T."/>
            <person name="Detter J.C."/>
            <person name="Han C."/>
            <person name="Tapia R."/>
            <person name="Larimer F."/>
            <person name="Land M."/>
            <person name="Hauser L."/>
            <person name="Kyrpides N."/>
            <person name="Mikhailova N."/>
            <person name="Kerfeld C."/>
            <person name="Cannon G."/>
            <person name="Heinhort S."/>
        </authorList>
    </citation>
    <scope>NUCLEOTIDE SEQUENCE [LARGE SCALE GENOMIC DNA]</scope>
    <source>
        <strain evidence="10">ATCC 23641 / c2</strain>
    </source>
</reference>
<dbReference type="Proteomes" id="UP000009102">
    <property type="component" value="Chromosome"/>
</dbReference>
<dbReference type="RefSeq" id="WP_012823463.1">
    <property type="nucleotide sequence ID" value="NC_013422.1"/>
</dbReference>
<dbReference type="GO" id="GO:0022857">
    <property type="term" value="F:transmembrane transporter activity"/>
    <property type="evidence" value="ECO:0007669"/>
    <property type="project" value="InterPro"/>
</dbReference>
<keyword evidence="3" id="KW-1003">Cell membrane</keyword>
<evidence type="ECO:0000256" key="3">
    <source>
        <dbReference type="ARBA" id="ARBA00022475"/>
    </source>
</evidence>
<dbReference type="GO" id="GO:0015031">
    <property type="term" value="P:protein transport"/>
    <property type="evidence" value="ECO:0007669"/>
    <property type="project" value="UniProtKB-KW"/>
</dbReference>
<keyword evidence="4 7" id="KW-0812">Transmembrane</keyword>
<keyword evidence="10" id="KW-1185">Reference proteome</keyword>
<comment type="similarity">
    <text evidence="2 7">Belongs to the ExbD/TolR family.</text>
</comment>
<dbReference type="KEGG" id="hna:Hneap_0573"/>
<dbReference type="OrthoDB" id="9798629at2"/>
<proteinExistence type="inferred from homology"/>
<keyword evidence="6 8" id="KW-0472">Membrane</keyword>
<gene>
    <name evidence="9" type="ordered locus">Hneap_0573</name>
</gene>
<evidence type="ECO:0000256" key="7">
    <source>
        <dbReference type="RuleBase" id="RU003879"/>
    </source>
</evidence>
<feature type="transmembrane region" description="Helical" evidence="8">
    <location>
        <begin position="20"/>
        <end position="39"/>
    </location>
</feature>
<dbReference type="HOGENOM" id="CLU_085305_1_1_6"/>
<keyword evidence="5 8" id="KW-1133">Transmembrane helix</keyword>
<dbReference type="GO" id="GO:0005886">
    <property type="term" value="C:plasma membrane"/>
    <property type="evidence" value="ECO:0007669"/>
    <property type="project" value="UniProtKB-SubCell"/>
</dbReference>
<accession>D0KYA4</accession>
<sequence>MGFQTAKENSDEMSEINMTPLVDVMLVLLILFMVTMPVLTQEIRVTLPKTTSQTPVTAPKDPIDLAIRADGSLQWNQENLSDEAVTKRLVIAAKEQPQPVIRLYGDAAVPYGKVMNVLASAKEAGITNIGFVTEPMPQK</sequence>
<evidence type="ECO:0000256" key="4">
    <source>
        <dbReference type="ARBA" id="ARBA00022692"/>
    </source>
</evidence>
<evidence type="ECO:0000256" key="5">
    <source>
        <dbReference type="ARBA" id="ARBA00022989"/>
    </source>
</evidence>
<evidence type="ECO:0000256" key="1">
    <source>
        <dbReference type="ARBA" id="ARBA00004162"/>
    </source>
</evidence>
<dbReference type="Gene3D" id="3.30.420.270">
    <property type="match status" value="1"/>
</dbReference>
<comment type="subcellular location">
    <subcellularLocation>
        <location evidence="1">Cell membrane</location>
        <topology evidence="1">Single-pass membrane protein</topology>
    </subcellularLocation>
    <subcellularLocation>
        <location evidence="7">Cell membrane</location>
        <topology evidence="7">Single-pass type II membrane protein</topology>
    </subcellularLocation>
</comment>
<dbReference type="STRING" id="555778.Hneap_0573"/>
<organism evidence="9 10">
    <name type="scientific">Halothiobacillus neapolitanus (strain ATCC 23641 / DSM 15147 / CIP 104769 / NCIMB 8539 / c2)</name>
    <name type="common">Thiobacillus neapolitanus</name>
    <dbReference type="NCBI Taxonomy" id="555778"/>
    <lineage>
        <taxon>Bacteria</taxon>
        <taxon>Pseudomonadati</taxon>
        <taxon>Pseudomonadota</taxon>
        <taxon>Gammaproteobacteria</taxon>
        <taxon>Chromatiales</taxon>
        <taxon>Halothiobacillaceae</taxon>
        <taxon>Halothiobacillus</taxon>
    </lineage>
</organism>
<dbReference type="EMBL" id="CP001801">
    <property type="protein sequence ID" value="ACX95427.1"/>
    <property type="molecule type" value="Genomic_DNA"/>
</dbReference>
<evidence type="ECO:0000256" key="2">
    <source>
        <dbReference type="ARBA" id="ARBA00005811"/>
    </source>
</evidence>
<evidence type="ECO:0000313" key="10">
    <source>
        <dbReference type="Proteomes" id="UP000009102"/>
    </source>
</evidence>
<dbReference type="AlphaFoldDB" id="D0KYA4"/>
<evidence type="ECO:0000256" key="8">
    <source>
        <dbReference type="SAM" id="Phobius"/>
    </source>
</evidence>
<evidence type="ECO:0000313" key="9">
    <source>
        <dbReference type="EMBL" id="ACX95427.1"/>
    </source>
</evidence>
<dbReference type="InterPro" id="IPR003400">
    <property type="entry name" value="ExbD"/>
</dbReference>
<keyword evidence="7" id="KW-0653">Protein transport</keyword>
<dbReference type="PANTHER" id="PTHR30558:SF7">
    <property type="entry name" value="TOL-PAL SYSTEM PROTEIN TOLR"/>
    <property type="match status" value="1"/>
</dbReference>
<dbReference type="eggNOG" id="COG0848">
    <property type="taxonomic scope" value="Bacteria"/>
</dbReference>
<name>D0KYA4_HALNC</name>
<protein>
    <submittedName>
        <fullName evidence="9">Biopolymer transport protein ExbD/TolR</fullName>
    </submittedName>
</protein>
<dbReference type="PANTHER" id="PTHR30558">
    <property type="entry name" value="EXBD MEMBRANE COMPONENT OF PMF-DRIVEN MACROMOLECULE IMPORT SYSTEM"/>
    <property type="match status" value="1"/>
</dbReference>
<evidence type="ECO:0000256" key="6">
    <source>
        <dbReference type="ARBA" id="ARBA00023136"/>
    </source>
</evidence>
<dbReference type="Pfam" id="PF02472">
    <property type="entry name" value="ExbD"/>
    <property type="match status" value="1"/>
</dbReference>